<dbReference type="Pfam" id="PF00580">
    <property type="entry name" value="UvrD-helicase"/>
    <property type="match status" value="1"/>
</dbReference>
<dbReference type="GO" id="GO:0003677">
    <property type="term" value="F:DNA binding"/>
    <property type="evidence" value="ECO:0007669"/>
    <property type="project" value="InterPro"/>
</dbReference>
<evidence type="ECO:0000256" key="7">
    <source>
        <dbReference type="PROSITE-ProRule" id="PRU00560"/>
    </source>
</evidence>
<keyword evidence="6" id="KW-0234">DNA repair</keyword>
<evidence type="ECO:0000313" key="10">
    <source>
        <dbReference type="Proteomes" id="UP000515512"/>
    </source>
</evidence>
<dbReference type="InterPro" id="IPR027417">
    <property type="entry name" value="P-loop_NTPase"/>
</dbReference>
<dbReference type="GO" id="GO:0043138">
    <property type="term" value="F:3'-5' DNA helicase activity"/>
    <property type="evidence" value="ECO:0007669"/>
    <property type="project" value="TreeGrafter"/>
</dbReference>
<keyword evidence="3 7" id="KW-0378">Hydrolase</keyword>
<dbReference type="EMBL" id="CP059399">
    <property type="protein sequence ID" value="QLY33491.1"/>
    <property type="molecule type" value="Genomic_DNA"/>
</dbReference>
<dbReference type="PANTHER" id="PTHR11070:SF45">
    <property type="entry name" value="DNA 3'-5' HELICASE"/>
    <property type="match status" value="1"/>
</dbReference>
<dbReference type="KEGG" id="nhu:H0264_15785"/>
<dbReference type="PANTHER" id="PTHR11070">
    <property type="entry name" value="UVRD / RECB / PCRA DNA HELICASE FAMILY MEMBER"/>
    <property type="match status" value="1"/>
</dbReference>
<evidence type="ECO:0000256" key="3">
    <source>
        <dbReference type="ARBA" id="ARBA00022801"/>
    </source>
</evidence>
<dbReference type="Proteomes" id="UP000515512">
    <property type="component" value="Chromosome"/>
</dbReference>
<evidence type="ECO:0000259" key="8">
    <source>
        <dbReference type="PROSITE" id="PS51198"/>
    </source>
</evidence>
<feature type="domain" description="UvrD-like helicase ATP-binding" evidence="8">
    <location>
        <begin position="143"/>
        <end position="430"/>
    </location>
</feature>
<reference evidence="9 10" key="1">
    <citation type="submission" date="2020-07" db="EMBL/GenBank/DDBJ databases">
        <authorList>
            <person name="Zhuang K."/>
            <person name="Ran Y."/>
        </authorList>
    </citation>
    <scope>NUCLEOTIDE SEQUENCE [LARGE SCALE GENOMIC DNA]</scope>
    <source>
        <strain evidence="9 10">WCH-YHL-001</strain>
    </source>
</reference>
<dbReference type="GO" id="GO:0000725">
    <property type="term" value="P:recombinational repair"/>
    <property type="evidence" value="ECO:0007669"/>
    <property type="project" value="TreeGrafter"/>
</dbReference>
<dbReference type="PROSITE" id="PS51198">
    <property type="entry name" value="UVRD_HELICASE_ATP_BIND"/>
    <property type="match status" value="1"/>
</dbReference>
<dbReference type="InterPro" id="IPR013986">
    <property type="entry name" value="DExx_box_DNA_helicase_dom_sf"/>
</dbReference>
<name>A0A7D6VEJ4_9NOCA</name>
<dbReference type="GO" id="GO:0016787">
    <property type="term" value="F:hydrolase activity"/>
    <property type="evidence" value="ECO:0007669"/>
    <property type="project" value="UniProtKB-UniRule"/>
</dbReference>
<dbReference type="GO" id="GO:0005829">
    <property type="term" value="C:cytosol"/>
    <property type="evidence" value="ECO:0007669"/>
    <property type="project" value="TreeGrafter"/>
</dbReference>
<keyword evidence="4 7" id="KW-0347">Helicase</keyword>
<proteinExistence type="predicted"/>
<organism evidence="9 10">
    <name type="scientific">Nocardia huaxiensis</name>
    <dbReference type="NCBI Taxonomy" id="2755382"/>
    <lineage>
        <taxon>Bacteria</taxon>
        <taxon>Bacillati</taxon>
        <taxon>Actinomycetota</taxon>
        <taxon>Actinomycetes</taxon>
        <taxon>Mycobacteriales</taxon>
        <taxon>Nocardiaceae</taxon>
        <taxon>Nocardia</taxon>
    </lineage>
</organism>
<evidence type="ECO:0000256" key="2">
    <source>
        <dbReference type="ARBA" id="ARBA00022763"/>
    </source>
</evidence>
<keyword evidence="2" id="KW-0227">DNA damage</keyword>
<dbReference type="InterPro" id="IPR014016">
    <property type="entry name" value="UvrD-like_ATP-bd"/>
</dbReference>
<evidence type="ECO:0000256" key="6">
    <source>
        <dbReference type="ARBA" id="ARBA00023204"/>
    </source>
</evidence>
<dbReference type="SUPFAM" id="SSF52540">
    <property type="entry name" value="P-loop containing nucleoside triphosphate hydrolases"/>
    <property type="match status" value="1"/>
</dbReference>
<evidence type="ECO:0000313" key="9">
    <source>
        <dbReference type="EMBL" id="QLY33491.1"/>
    </source>
</evidence>
<dbReference type="InterPro" id="IPR000212">
    <property type="entry name" value="DNA_helicase_UvrD/REP"/>
</dbReference>
<gene>
    <name evidence="9" type="ORF">H0264_15785</name>
</gene>
<evidence type="ECO:0000256" key="1">
    <source>
        <dbReference type="ARBA" id="ARBA00022741"/>
    </source>
</evidence>
<evidence type="ECO:0000256" key="4">
    <source>
        <dbReference type="ARBA" id="ARBA00022806"/>
    </source>
</evidence>
<keyword evidence="1 7" id="KW-0547">Nucleotide-binding</keyword>
<protein>
    <submittedName>
        <fullName evidence="9">UvrD-helicase domain-containing protein</fullName>
    </submittedName>
</protein>
<keyword evidence="5 7" id="KW-0067">ATP-binding</keyword>
<accession>A0A7D6VEJ4</accession>
<dbReference type="Gene3D" id="1.10.10.160">
    <property type="match status" value="1"/>
</dbReference>
<sequence length="589" mass="66109">MFGLLFSERPREEAVAHLFRERCAQLFDDLPIGNHRNVFVPETIEFVRIVAPHSDIRGDEGCRVVSALEWRSLLAAEPRMKRSEADRIAEAVTVRDRAYTRVSVDRSLASRSADDSGLLDVADLYEGDRTRALEKPFPTWMTFLDPAQRALATRNYNGPARIAGPAGSGKTVVALHRMAHRARRTTGKLLFTTFVRNLPPCQQRAFAQLAPDVSARAEFKNLHSWAGEFLARRDLPDRMDLRKADNAFNMAWSRVGSRGPLADIECDNRYWRDEIDRLIKGRGIAKFEEYAILDRRGRRGVLRRPAREAVWELYEQYESLRKRAGFLDANDLIAAALREILREPPDEDYAMVVVDEVQDMSVLGLRLVHALVGNTPNALLLVGDPQQQIYAGGWRLSEAGIPIVGRGETLKVNYRNCDAVLELATTLEGRNLVDDLDGAPGTTLSRSESVLTGGTAEKWCGSDEDVENQVRVTLDSLAEAGIPLSDTALITRTNAEADRFRVALRGWGIEFRNLENYDGAEEDMIKIGTVYRAKGLDFRAVLHPYFAKSVPEDERGDSARDRADLAANQRFVAITRAREYVWLGIVANE</sequence>
<dbReference type="AlphaFoldDB" id="A0A7D6VEJ4"/>
<dbReference type="RefSeq" id="WP_181584655.1">
    <property type="nucleotide sequence ID" value="NZ_CP059399.1"/>
</dbReference>
<dbReference type="GO" id="GO:0005524">
    <property type="term" value="F:ATP binding"/>
    <property type="evidence" value="ECO:0007669"/>
    <property type="project" value="UniProtKB-UniRule"/>
</dbReference>
<feature type="binding site" evidence="7">
    <location>
        <begin position="164"/>
        <end position="171"/>
    </location>
    <ligand>
        <name>ATP</name>
        <dbReference type="ChEBI" id="CHEBI:30616"/>
    </ligand>
</feature>
<keyword evidence="10" id="KW-1185">Reference proteome</keyword>
<dbReference type="Gene3D" id="3.40.50.300">
    <property type="entry name" value="P-loop containing nucleotide triphosphate hydrolases"/>
    <property type="match status" value="2"/>
</dbReference>
<evidence type="ECO:0000256" key="5">
    <source>
        <dbReference type="ARBA" id="ARBA00022840"/>
    </source>
</evidence>